<dbReference type="GO" id="GO:0046872">
    <property type="term" value="F:metal ion binding"/>
    <property type="evidence" value="ECO:0007669"/>
    <property type="project" value="UniProtKB-UniRule"/>
</dbReference>
<proteinExistence type="inferred from homology"/>
<dbReference type="PIRSF" id="PIRSF006268">
    <property type="entry name" value="ApbE"/>
    <property type="match status" value="1"/>
</dbReference>
<evidence type="ECO:0000256" key="8">
    <source>
        <dbReference type="ARBA" id="ARBA00031306"/>
    </source>
</evidence>
<feature type="binding site" evidence="11">
    <location>
        <position position="169"/>
    </location>
    <ligand>
        <name>Mg(2+)</name>
        <dbReference type="ChEBI" id="CHEBI:18420"/>
    </ligand>
</feature>
<evidence type="ECO:0000256" key="7">
    <source>
        <dbReference type="ARBA" id="ARBA00022842"/>
    </source>
</evidence>
<sequence>MLLNKQKDQVKQSVINSDNSSQAIAYERTFYALGTKNSIKILEIKNEQALDQAVQRVLEIDQKMSAYNEDSDISKIRKNAGKGYVTVDKDTYTLIKKSVQYSKDFNGAFDITIRPLIELWGINKKGDYIPSTSEIKKVLPLVDYKDISFRNLSKSIALKKENQAIDLGGIAKGYAADEVCRILKENGVNSAIINLGGNIITLGKKIDGTPFRIGIQNPMSRTGDIIGTLNVTDKTIVTSGSNERFFIKDGVRYHHLLNPRTGMPARSGLLSVTVICNKSIEADALSTAIFIQGMERGRKLLKDKKAEAIFIHEDLSALVTEGLKDNFQLRM</sequence>
<dbReference type="SUPFAM" id="SSF143631">
    <property type="entry name" value="ApbE-like"/>
    <property type="match status" value="1"/>
</dbReference>
<evidence type="ECO:0000256" key="10">
    <source>
        <dbReference type="PIRNR" id="PIRNR006268"/>
    </source>
</evidence>
<name>A0A7R7EJH1_9FIRM</name>
<evidence type="ECO:0000256" key="11">
    <source>
        <dbReference type="PIRSR" id="PIRSR006268-2"/>
    </source>
</evidence>
<comment type="similarity">
    <text evidence="10">Belongs to the ApbE family.</text>
</comment>
<comment type="catalytic activity">
    <reaction evidence="9 10">
        <text>L-threonyl-[protein] + FAD = FMN-L-threonyl-[protein] + AMP + H(+)</text>
        <dbReference type="Rhea" id="RHEA:36847"/>
        <dbReference type="Rhea" id="RHEA-COMP:11060"/>
        <dbReference type="Rhea" id="RHEA-COMP:11061"/>
        <dbReference type="ChEBI" id="CHEBI:15378"/>
        <dbReference type="ChEBI" id="CHEBI:30013"/>
        <dbReference type="ChEBI" id="CHEBI:57692"/>
        <dbReference type="ChEBI" id="CHEBI:74257"/>
        <dbReference type="ChEBI" id="CHEBI:456215"/>
        <dbReference type="EC" id="2.7.1.180"/>
    </reaction>
</comment>
<dbReference type="GO" id="GO:0016740">
    <property type="term" value="F:transferase activity"/>
    <property type="evidence" value="ECO:0007669"/>
    <property type="project" value="UniProtKB-UniRule"/>
</dbReference>
<dbReference type="InterPro" id="IPR003374">
    <property type="entry name" value="ApbE-like_sf"/>
</dbReference>
<organism evidence="12 13">
    <name type="scientific">Anaeromicropila herbilytica</name>
    <dbReference type="NCBI Taxonomy" id="2785025"/>
    <lineage>
        <taxon>Bacteria</taxon>
        <taxon>Bacillati</taxon>
        <taxon>Bacillota</taxon>
        <taxon>Clostridia</taxon>
        <taxon>Lachnospirales</taxon>
        <taxon>Lachnospiraceae</taxon>
        <taxon>Anaeromicropila</taxon>
    </lineage>
</organism>
<dbReference type="KEGG" id="ahb:bsdtb5_12050"/>
<keyword evidence="6 10" id="KW-0274">FAD</keyword>
<feature type="binding site" evidence="11">
    <location>
        <position position="287"/>
    </location>
    <ligand>
        <name>Mg(2+)</name>
        <dbReference type="ChEBI" id="CHEBI:18420"/>
    </ligand>
</feature>
<evidence type="ECO:0000256" key="6">
    <source>
        <dbReference type="ARBA" id="ARBA00022827"/>
    </source>
</evidence>
<dbReference type="Proteomes" id="UP000595897">
    <property type="component" value="Chromosome"/>
</dbReference>
<evidence type="ECO:0000256" key="5">
    <source>
        <dbReference type="ARBA" id="ARBA00022723"/>
    </source>
</evidence>
<evidence type="ECO:0000256" key="1">
    <source>
        <dbReference type="ARBA" id="ARBA00011955"/>
    </source>
</evidence>
<dbReference type="Gene3D" id="3.10.520.10">
    <property type="entry name" value="ApbE-like domains"/>
    <property type="match status" value="1"/>
</dbReference>
<reference evidence="12 13" key="1">
    <citation type="submission" date="2020-11" db="EMBL/GenBank/DDBJ databases">
        <title>Draft genome sequencing of a Lachnospiraceae strain isolated from anoxic soil subjected to BSD treatment.</title>
        <authorList>
            <person name="Uek A."/>
            <person name="Tonouchi A."/>
        </authorList>
    </citation>
    <scope>NUCLEOTIDE SEQUENCE [LARGE SCALE GENOMIC DNA]</scope>
    <source>
        <strain evidence="12 13">TB5</strain>
    </source>
</reference>
<keyword evidence="13" id="KW-1185">Reference proteome</keyword>
<dbReference type="PANTHER" id="PTHR30040">
    <property type="entry name" value="THIAMINE BIOSYNTHESIS LIPOPROTEIN APBE"/>
    <property type="match status" value="1"/>
</dbReference>
<evidence type="ECO:0000256" key="4">
    <source>
        <dbReference type="ARBA" id="ARBA00022679"/>
    </source>
</evidence>
<accession>A0A7R7EJH1</accession>
<keyword evidence="7 10" id="KW-0460">Magnesium</keyword>
<protein>
    <recommendedName>
        <fullName evidence="2 10">FAD:protein FMN transferase</fullName>
        <ecNumber evidence="1 10">2.7.1.180</ecNumber>
    </recommendedName>
    <alternativeName>
        <fullName evidence="8 10">Flavin transferase</fullName>
    </alternativeName>
</protein>
<keyword evidence="3 10" id="KW-0285">Flavoprotein</keyword>
<dbReference type="AlphaFoldDB" id="A0A7R7EJH1"/>
<dbReference type="InterPro" id="IPR024932">
    <property type="entry name" value="ApbE"/>
</dbReference>
<dbReference type="EC" id="2.7.1.180" evidence="1 10"/>
<feature type="binding site" evidence="11">
    <location>
        <position position="283"/>
    </location>
    <ligand>
        <name>Mg(2+)</name>
        <dbReference type="ChEBI" id="CHEBI:18420"/>
    </ligand>
</feature>
<gene>
    <name evidence="12" type="ORF">bsdtb5_12050</name>
</gene>
<keyword evidence="5 10" id="KW-0479">Metal-binding</keyword>
<evidence type="ECO:0000256" key="3">
    <source>
        <dbReference type="ARBA" id="ARBA00022630"/>
    </source>
</evidence>
<evidence type="ECO:0000313" key="12">
    <source>
        <dbReference type="EMBL" id="BCN29910.1"/>
    </source>
</evidence>
<dbReference type="EMBL" id="AP024169">
    <property type="protein sequence ID" value="BCN29910.1"/>
    <property type="molecule type" value="Genomic_DNA"/>
</dbReference>
<comment type="cofactor">
    <cofactor evidence="11">
        <name>Mg(2+)</name>
        <dbReference type="ChEBI" id="CHEBI:18420"/>
    </cofactor>
    <cofactor evidence="11">
        <name>Mn(2+)</name>
        <dbReference type="ChEBI" id="CHEBI:29035"/>
    </cofactor>
    <text evidence="11">Magnesium. Can also use manganese.</text>
</comment>
<keyword evidence="4 10" id="KW-0808">Transferase</keyword>
<dbReference type="RefSeq" id="WP_271715164.1">
    <property type="nucleotide sequence ID" value="NZ_AP024169.1"/>
</dbReference>
<dbReference type="PANTHER" id="PTHR30040:SF2">
    <property type="entry name" value="FAD:PROTEIN FMN TRANSFERASE"/>
    <property type="match status" value="1"/>
</dbReference>
<evidence type="ECO:0000256" key="2">
    <source>
        <dbReference type="ARBA" id="ARBA00016337"/>
    </source>
</evidence>
<evidence type="ECO:0000313" key="13">
    <source>
        <dbReference type="Proteomes" id="UP000595897"/>
    </source>
</evidence>
<evidence type="ECO:0000256" key="9">
    <source>
        <dbReference type="ARBA" id="ARBA00048540"/>
    </source>
</evidence>
<dbReference type="Pfam" id="PF02424">
    <property type="entry name" value="ApbE"/>
    <property type="match status" value="1"/>
</dbReference>